<keyword evidence="2" id="KW-1185">Reference proteome</keyword>
<evidence type="ECO:0000313" key="2">
    <source>
        <dbReference type="Proteomes" id="UP000812287"/>
    </source>
</evidence>
<comment type="caution">
    <text evidence="1">The sequence shown here is derived from an EMBL/GenBank/DDBJ whole genome shotgun (WGS) entry which is preliminary data.</text>
</comment>
<dbReference type="EMBL" id="MU250533">
    <property type="protein sequence ID" value="KAG7446877.1"/>
    <property type="molecule type" value="Genomic_DNA"/>
</dbReference>
<dbReference type="AlphaFoldDB" id="A0A9P7VUM0"/>
<name>A0A9P7VUM0_9AGAR</name>
<dbReference type="GeneID" id="66101427"/>
<sequence>MKSGCHRSRSAQLYGIKSRIQRERERVQGCGYAFTIANQKLTSNSPRGTQLFQLDFSTPRNQSADLMPFRPLLMNEPMITHIWIIGACALATASHEALALEREHSPQLTYTISSVKNGAWNRMTLLRPTLTTRYGFARTPIKVSKVVKPFSVVFLTVETHSVVLVVDYVHGVARRWVTGQCSLNVSDIVAQDEGPRRADSGQGLLTGELEREFLDVWEAGTESDEVTLLAEDHVYLFGWIGGGAVDVGLAGDGASGVGQKVAVDDGCLGVDEGMFENQIPERMSSINSGGSAELSMIS</sequence>
<accession>A0A9P7VUM0</accession>
<reference evidence="1" key="1">
    <citation type="submission" date="2020-11" db="EMBL/GenBank/DDBJ databases">
        <title>Adaptations for nitrogen fixation in a non-lichenized fungal sporocarp promotes dispersal by wood-feeding termites.</title>
        <authorList>
            <consortium name="DOE Joint Genome Institute"/>
            <person name="Koch R.A."/>
            <person name="Yoon G."/>
            <person name="Arayal U."/>
            <person name="Lail K."/>
            <person name="Amirebrahimi M."/>
            <person name="Labutti K."/>
            <person name="Lipzen A."/>
            <person name="Riley R."/>
            <person name="Barry K."/>
            <person name="Henrissat B."/>
            <person name="Grigoriev I.V."/>
            <person name="Herr J.R."/>
            <person name="Aime M.C."/>
        </authorList>
    </citation>
    <scope>NUCLEOTIDE SEQUENCE</scope>
    <source>
        <strain evidence="1">MCA 3950</strain>
    </source>
</reference>
<proteinExistence type="predicted"/>
<organism evidence="1 2">
    <name type="scientific">Guyanagaster necrorhizus</name>
    <dbReference type="NCBI Taxonomy" id="856835"/>
    <lineage>
        <taxon>Eukaryota</taxon>
        <taxon>Fungi</taxon>
        <taxon>Dikarya</taxon>
        <taxon>Basidiomycota</taxon>
        <taxon>Agaricomycotina</taxon>
        <taxon>Agaricomycetes</taxon>
        <taxon>Agaricomycetidae</taxon>
        <taxon>Agaricales</taxon>
        <taxon>Marasmiineae</taxon>
        <taxon>Physalacriaceae</taxon>
        <taxon>Guyanagaster</taxon>
    </lineage>
</organism>
<dbReference type="RefSeq" id="XP_043040377.1">
    <property type="nucleotide sequence ID" value="XM_043179133.1"/>
</dbReference>
<gene>
    <name evidence="1" type="ORF">BT62DRAFT_1075626</name>
</gene>
<dbReference type="OrthoDB" id="10673429at2759"/>
<protein>
    <submittedName>
        <fullName evidence="1">Uncharacterized protein</fullName>
    </submittedName>
</protein>
<dbReference type="Proteomes" id="UP000812287">
    <property type="component" value="Unassembled WGS sequence"/>
</dbReference>
<evidence type="ECO:0000313" key="1">
    <source>
        <dbReference type="EMBL" id="KAG7446877.1"/>
    </source>
</evidence>